<protein>
    <recommendedName>
        <fullName evidence="6">Myb/SANT-like domain-containing protein</fullName>
    </recommendedName>
</protein>
<keyword evidence="5" id="KW-1185">Reference proteome</keyword>
<dbReference type="Pfam" id="PF12776">
    <property type="entry name" value="Myb_DNA-bind_3"/>
    <property type="match status" value="1"/>
</dbReference>
<feature type="compositionally biased region" description="Polar residues" evidence="1">
    <location>
        <begin position="238"/>
        <end position="253"/>
    </location>
</feature>
<dbReference type="Pfam" id="PF24769">
    <property type="entry name" value="At2g29880_C"/>
    <property type="match status" value="1"/>
</dbReference>
<dbReference type="PANTHER" id="PTHR47864:SF2">
    <property type="entry name" value="MYB_SANT-LIKE DNA-BINDING DOMAIN PROTEIN"/>
    <property type="match status" value="1"/>
</dbReference>
<evidence type="ECO:0000259" key="2">
    <source>
        <dbReference type="Pfam" id="PF12776"/>
    </source>
</evidence>
<evidence type="ECO:0000313" key="4">
    <source>
        <dbReference type="EMBL" id="CAH9113433.1"/>
    </source>
</evidence>
<evidence type="ECO:0000313" key="5">
    <source>
        <dbReference type="Proteomes" id="UP001152523"/>
    </source>
</evidence>
<proteinExistence type="predicted"/>
<sequence>MKRGVFSCNLGICPFSGFEIFVALPTHAIAHKLQAYLTIATSPTPSAPVIIMGDSQGKTKIRYSSWSVQESSLLLQLLVDGAIRGWRDSSGLISKQMVEKQILPVLNARLQCEKTYLMYQSRWKYFKKKYQKYEELMRFSPGFGWDSTNKRFTASEEVWKNYFESHPKHKNFRTDTILDYEDLQIVVGNAMATGRYSIGLGEKSDARTYGGEENTHPSLEDYVVDESEDVLMSNQQAHSNDNVNEESLTQPPQNVGHDSIQSRSNKRSRSESDGACKQNDSVSRGELQTKIASSMDSISEIASDIRGVKVLMEKREKDRERNEKDKKETENNNIWNVITKIASGMDSISEIASDIRGMKVLMEKREKDRERNEKEKKEAENNNIWNAIKETPNLDDRIRYQALTFIHKFGMKEAFLTMSLHERSEWIHYNVE</sequence>
<evidence type="ECO:0000259" key="3">
    <source>
        <dbReference type="Pfam" id="PF24769"/>
    </source>
</evidence>
<feature type="domain" description="Myb/SANT-like" evidence="2">
    <location>
        <begin position="65"/>
        <end position="162"/>
    </location>
</feature>
<feature type="region of interest" description="Disordered" evidence="1">
    <location>
        <begin position="238"/>
        <end position="287"/>
    </location>
</feature>
<dbReference type="Proteomes" id="UP001152523">
    <property type="component" value="Unassembled WGS sequence"/>
</dbReference>
<dbReference type="InterPro" id="IPR055314">
    <property type="entry name" value="At2g29880-like"/>
</dbReference>
<gene>
    <name evidence="4" type="ORF">CEPIT_LOCUS20300</name>
</gene>
<organism evidence="4 5">
    <name type="scientific">Cuscuta epithymum</name>
    <dbReference type="NCBI Taxonomy" id="186058"/>
    <lineage>
        <taxon>Eukaryota</taxon>
        <taxon>Viridiplantae</taxon>
        <taxon>Streptophyta</taxon>
        <taxon>Embryophyta</taxon>
        <taxon>Tracheophyta</taxon>
        <taxon>Spermatophyta</taxon>
        <taxon>Magnoliopsida</taxon>
        <taxon>eudicotyledons</taxon>
        <taxon>Gunneridae</taxon>
        <taxon>Pentapetalae</taxon>
        <taxon>asterids</taxon>
        <taxon>lamiids</taxon>
        <taxon>Solanales</taxon>
        <taxon>Convolvulaceae</taxon>
        <taxon>Cuscuteae</taxon>
        <taxon>Cuscuta</taxon>
        <taxon>Cuscuta subgen. Cuscuta</taxon>
    </lineage>
</organism>
<comment type="caution">
    <text evidence="4">The sequence shown here is derived from an EMBL/GenBank/DDBJ whole genome shotgun (WGS) entry which is preliminary data.</text>
</comment>
<dbReference type="EMBL" id="CAMAPF010000208">
    <property type="protein sequence ID" value="CAH9113433.1"/>
    <property type="molecule type" value="Genomic_DNA"/>
</dbReference>
<dbReference type="InterPro" id="IPR056253">
    <property type="entry name" value="At2g29880-like_C"/>
</dbReference>
<feature type="domain" description="At2g29880-like C-terminal" evidence="3">
    <location>
        <begin position="384"/>
        <end position="430"/>
    </location>
</feature>
<dbReference type="PANTHER" id="PTHR47864">
    <property type="entry name" value="TRANSMEMBRANE PROTEIN"/>
    <property type="match status" value="1"/>
</dbReference>
<dbReference type="AlphaFoldDB" id="A0AAV0E4K4"/>
<evidence type="ECO:0000256" key="1">
    <source>
        <dbReference type="SAM" id="MobiDB-lite"/>
    </source>
</evidence>
<name>A0AAV0E4K4_9ASTE</name>
<accession>A0AAV0E4K4</accession>
<dbReference type="InterPro" id="IPR024752">
    <property type="entry name" value="Myb/SANT-like_dom"/>
</dbReference>
<evidence type="ECO:0008006" key="6">
    <source>
        <dbReference type="Google" id="ProtNLM"/>
    </source>
</evidence>
<reference evidence="4" key="1">
    <citation type="submission" date="2022-07" db="EMBL/GenBank/DDBJ databases">
        <authorList>
            <person name="Macas J."/>
            <person name="Novak P."/>
            <person name="Neumann P."/>
        </authorList>
    </citation>
    <scope>NUCLEOTIDE SEQUENCE</scope>
</reference>